<accession>A0A098BLJ3</accession>
<dbReference type="Pfam" id="PF04240">
    <property type="entry name" value="Caroten_synth"/>
    <property type="match status" value="1"/>
</dbReference>
<dbReference type="InterPro" id="IPR007354">
    <property type="entry name" value="CruF-like"/>
</dbReference>
<dbReference type="GeneID" id="66836309"/>
<evidence type="ECO:0000313" key="2">
    <source>
        <dbReference type="Proteomes" id="UP000042997"/>
    </source>
</evidence>
<protein>
    <submittedName>
        <fullName evidence="1">Putative caratenoid biosynthesis protein</fullName>
    </submittedName>
</protein>
<sequence>MNRLPVVLAGGAIAAQIAYPLTSGQARDLVTVAVVTLLAAAGLAHAATRRGPVWTAGFFAITAGVGFASEVVGTATGYPYGCYAYAVDRLGPALFDVPLVVPLAWTAGMYPVWYVASLLAGRGGISRPDGNRERVTRIALTTVGMVGWDLYLDPQMVSDGQWSWCNGGGLPGLEQIPLTNYLGWIVVATLMAVGLDLLDRTGPVQPGTDTVPLVLFLWTWLGSALAHSVFLGVPELKYSALYGAAVMSTLGVPLLWSLRRRAGVGARV</sequence>
<dbReference type="RefSeq" id="WP_010594376.1">
    <property type="nucleotide sequence ID" value="NZ_CP024315.1"/>
</dbReference>
<dbReference type="PANTHER" id="PTHR39419:SF1">
    <property type="entry name" value="SLL0814 PROTEIN"/>
    <property type="match status" value="1"/>
</dbReference>
<evidence type="ECO:0000313" key="1">
    <source>
        <dbReference type="EMBL" id="CDZ89569.1"/>
    </source>
</evidence>
<proteinExistence type="predicted"/>
<dbReference type="EMBL" id="CCSD01000060">
    <property type="protein sequence ID" value="CDZ89569.1"/>
    <property type="molecule type" value="Genomic_DNA"/>
</dbReference>
<organism evidence="1 2">
    <name type="scientific">Rhodococcus ruber</name>
    <dbReference type="NCBI Taxonomy" id="1830"/>
    <lineage>
        <taxon>Bacteria</taxon>
        <taxon>Bacillati</taxon>
        <taxon>Actinomycetota</taxon>
        <taxon>Actinomycetes</taxon>
        <taxon>Mycobacteriales</taxon>
        <taxon>Nocardiaceae</taxon>
        <taxon>Rhodococcus</taxon>
    </lineage>
</organism>
<gene>
    <name evidence="1" type="ORF">RHRU231_490004</name>
</gene>
<dbReference type="OrthoDB" id="9811293at2"/>
<dbReference type="Proteomes" id="UP000042997">
    <property type="component" value="Unassembled WGS sequence"/>
</dbReference>
<dbReference type="AlphaFoldDB" id="A0A098BLJ3"/>
<reference evidence="1 2" key="1">
    <citation type="journal article" date="2014" name="Genome Announc.">
        <title>Draft Genome Sequence of Propane- and Butane-Oxidizing Actinobacterium Rhodococcus ruber IEGM 231.</title>
        <authorList>
            <person name="Ivshina I.B."/>
            <person name="Kuyukina M.S."/>
            <person name="Krivoruchko A.V."/>
            <person name="Barbe V."/>
            <person name="Fischer C."/>
        </authorList>
    </citation>
    <scope>NUCLEOTIDE SEQUENCE [LARGE SCALE GENOMIC DNA]</scope>
</reference>
<dbReference type="KEGG" id="rrz:CS378_05060"/>
<name>A0A098BLJ3_9NOCA</name>
<dbReference type="PANTHER" id="PTHR39419">
    <property type="entry name" value="SLL0814 PROTEIN"/>
    <property type="match status" value="1"/>
</dbReference>
<dbReference type="eggNOG" id="COG2324">
    <property type="taxonomic scope" value="Bacteria"/>
</dbReference>